<keyword evidence="11" id="KW-1185">Reference proteome</keyword>
<gene>
    <name evidence="10" type="ORF">AACH00_16495</name>
</gene>
<evidence type="ECO:0000313" key="10">
    <source>
        <dbReference type="EMBL" id="MEK8047960.1"/>
    </source>
</evidence>
<evidence type="ECO:0000256" key="6">
    <source>
        <dbReference type="PROSITE-ProRule" id="PRU00169"/>
    </source>
</evidence>
<dbReference type="PROSITE" id="PS50110">
    <property type="entry name" value="RESPONSE_REGULATORY"/>
    <property type="match status" value="1"/>
</dbReference>
<dbReference type="InterPro" id="IPR001789">
    <property type="entry name" value="Sig_transdc_resp-reg_receiver"/>
</dbReference>
<evidence type="ECO:0000256" key="7">
    <source>
        <dbReference type="SAM" id="MobiDB-lite"/>
    </source>
</evidence>
<reference evidence="10 11" key="1">
    <citation type="submission" date="2024-04" db="EMBL/GenBank/DDBJ databases">
        <title>Novel species of the genus Ideonella isolated from streams.</title>
        <authorList>
            <person name="Lu H."/>
        </authorList>
    </citation>
    <scope>NUCLEOTIDE SEQUENCE [LARGE SCALE GENOMIC DNA]</scope>
    <source>
        <strain evidence="10 11">LYT19W</strain>
    </source>
</reference>
<dbReference type="Gene3D" id="3.40.50.300">
    <property type="entry name" value="P-loop containing nucleotide triphosphate hydrolases"/>
    <property type="match status" value="1"/>
</dbReference>
<dbReference type="InterPro" id="IPR003593">
    <property type="entry name" value="AAA+_ATPase"/>
</dbReference>
<dbReference type="InterPro" id="IPR025944">
    <property type="entry name" value="Sigma_54_int_dom_CS"/>
</dbReference>
<dbReference type="PANTHER" id="PTHR32071">
    <property type="entry name" value="TRANSCRIPTIONAL REGULATORY PROTEIN"/>
    <property type="match status" value="1"/>
</dbReference>
<dbReference type="Gene3D" id="1.10.8.60">
    <property type="match status" value="1"/>
</dbReference>
<keyword evidence="4" id="KW-0238">DNA-binding</keyword>
<dbReference type="InterPro" id="IPR002197">
    <property type="entry name" value="HTH_Fis"/>
</dbReference>
<evidence type="ECO:0000256" key="4">
    <source>
        <dbReference type="ARBA" id="ARBA00023125"/>
    </source>
</evidence>
<evidence type="ECO:0000256" key="5">
    <source>
        <dbReference type="ARBA" id="ARBA00023163"/>
    </source>
</evidence>
<dbReference type="InterPro" id="IPR002078">
    <property type="entry name" value="Sigma_54_int"/>
</dbReference>
<dbReference type="Pfam" id="PF00072">
    <property type="entry name" value="Response_reg"/>
    <property type="match status" value="1"/>
</dbReference>
<dbReference type="Pfam" id="PF00158">
    <property type="entry name" value="Sigma54_activat"/>
    <property type="match status" value="1"/>
</dbReference>
<keyword evidence="6" id="KW-0597">Phosphoprotein</keyword>
<keyword evidence="1" id="KW-0547">Nucleotide-binding</keyword>
<dbReference type="InterPro" id="IPR025662">
    <property type="entry name" value="Sigma_54_int_dom_ATP-bd_1"/>
</dbReference>
<evidence type="ECO:0000259" key="9">
    <source>
        <dbReference type="PROSITE" id="PS50110"/>
    </source>
</evidence>
<feature type="modified residue" description="4-aspartylphosphate" evidence="6">
    <location>
        <position position="53"/>
    </location>
</feature>
<dbReference type="InterPro" id="IPR011006">
    <property type="entry name" value="CheY-like_superfamily"/>
</dbReference>
<dbReference type="PROSITE" id="PS00676">
    <property type="entry name" value="SIGMA54_INTERACT_2"/>
    <property type="match status" value="1"/>
</dbReference>
<feature type="region of interest" description="Disordered" evidence="7">
    <location>
        <begin position="404"/>
        <end position="425"/>
    </location>
</feature>
<dbReference type="Pfam" id="PF25601">
    <property type="entry name" value="AAA_lid_14"/>
    <property type="match status" value="1"/>
</dbReference>
<evidence type="ECO:0000313" key="11">
    <source>
        <dbReference type="Proteomes" id="UP001379945"/>
    </source>
</evidence>
<dbReference type="Pfam" id="PF02954">
    <property type="entry name" value="HTH_8"/>
    <property type="match status" value="1"/>
</dbReference>
<dbReference type="PRINTS" id="PR01590">
    <property type="entry name" value="HTHFIS"/>
</dbReference>
<dbReference type="InterPro" id="IPR027417">
    <property type="entry name" value="P-loop_NTPase"/>
</dbReference>
<dbReference type="Proteomes" id="UP001379945">
    <property type="component" value="Unassembled WGS sequence"/>
</dbReference>
<comment type="caution">
    <text evidence="10">The sequence shown here is derived from an EMBL/GenBank/DDBJ whole genome shotgun (WGS) entry which is preliminary data.</text>
</comment>
<dbReference type="SMART" id="SM00382">
    <property type="entry name" value="AAA"/>
    <property type="match status" value="1"/>
</dbReference>
<proteinExistence type="predicted"/>
<evidence type="ECO:0000256" key="1">
    <source>
        <dbReference type="ARBA" id="ARBA00022741"/>
    </source>
</evidence>
<dbReference type="PROSITE" id="PS00675">
    <property type="entry name" value="SIGMA54_INTERACT_1"/>
    <property type="match status" value="1"/>
</dbReference>
<sequence length="475" mass="51861">MSRAILIIDDEEALARNLSIYLERQGYDTRVAGSAEAGLGQLAEFKPDVVLLDHNLPGITGLEAIGRIRAADASVRVVLMTGFGGIDLAVTAMKAGAADYLTKPVGLAELKLLLERLLSQQQLESTVSYYARRDASGLDRILGDAAPLADLRSRISRLLEAESHLDDTDAPAVLIHGETGTGKELVARALHYDGPRRDMPFVELNCGALPSQLIEAELFGYERGAFTDARQRKAGLVETAEGGTLFLDEIGEADPSTQVKLLKLLEDKRFRRLGGLRDQAVNVRIVSATHRSLVQMVQAGQFRADLYYRLRIIELTVPPLRERGDDILMLAQHFLAFHAQRYRKGPLRLSMDAQAALLRHTWPGNVRELRNAMEQAALMAHEHVVGVRELAFIQAMAPAAPEGPAASAATVSSEGATEPGDDLNLQRAERRLIDTAMSRTAGNVTRAARLLGVSRDTLRYRLERLGLAAGNDDQA</sequence>
<dbReference type="Gene3D" id="1.10.10.60">
    <property type="entry name" value="Homeodomain-like"/>
    <property type="match status" value="1"/>
</dbReference>
<feature type="domain" description="Response regulatory" evidence="9">
    <location>
        <begin position="4"/>
        <end position="118"/>
    </location>
</feature>
<dbReference type="SUPFAM" id="SSF46689">
    <property type="entry name" value="Homeodomain-like"/>
    <property type="match status" value="1"/>
</dbReference>
<feature type="domain" description="Sigma-54 factor interaction" evidence="8">
    <location>
        <begin position="141"/>
        <end position="378"/>
    </location>
</feature>
<dbReference type="InterPro" id="IPR025943">
    <property type="entry name" value="Sigma_54_int_dom_ATP-bd_2"/>
</dbReference>
<dbReference type="SMART" id="SM00448">
    <property type="entry name" value="REC"/>
    <property type="match status" value="1"/>
</dbReference>
<dbReference type="PROSITE" id="PS00688">
    <property type="entry name" value="SIGMA54_INTERACT_3"/>
    <property type="match status" value="1"/>
</dbReference>
<evidence type="ECO:0000259" key="8">
    <source>
        <dbReference type="PROSITE" id="PS50045"/>
    </source>
</evidence>
<dbReference type="Gene3D" id="3.40.50.2300">
    <property type="match status" value="1"/>
</dbReference>
<keyword evidence="5" id="KW-0804">Transcription</keyword>
<name>A0ABU9C9T5_9BURK</name>
<protein>
    <submittedName>
        <fullName evidence="10">Sigma-54 dependent transcriptional regulator</fullName>
    </submittedName>
</protein>
<evidence type="ECO:0000256" key="3">
    <source>
        <dbReference type="ARBA" id="ARBA00023015"/>
    </source>
</evidence>
<keyword evidence="2" id="KW-0067">ATP-binding</keyword>
<dbReference type="InterPro" id="IPR009057">
    <property type="entry name" value="Homeodomain-like_sf"/>
</dbReference>
<dbReference type="SUPFAM" id="SSF52540">
    <property type="entry name" value="P-loop containing nucleoside triphosphate hydrolases"/>
    <property type="match status" value="1"/>
</dbReference>
<dbReference type="CDD" id="cd00009">
    <property type="entry name" value="AAA"/>
    <property type="match status" value="1"/>
</dbReference>
<dbReference type="RefSeq" id="WP_341400275.1">
    <property type="nucleotide sequence ID" value="NZ_JBBUTI010000012.1"/>
</dbReference>
<accession>A0ABU9C9T5</accession>
<dbReference type="EMBL" id="JBBUTI010000012">
    <property type="protein sequence ID" value="MEK8047960.1"/>
    <property type="molecule type" value="Genomic_DNA"/>
</dbReference>
<evidence type="ECO:0000256" key="2">
    <source>
        <dbReference type="ARBA" id="ARBA00022840"/>
    </source>
</evidence>
<dbReference type="InterPro" id="IPR058031">
    <property type="entry name" value="AAA_lid_NorR"/>
</dbReference>
<dbReference type="SUPFAM" id="SSF52172">
    <property type="entry name" value="CheY-like"/>
    <property type="match status" value="1"/>
</dbReference>
<dbReference type="PROSITE" id="PS50045">
    <property type="entry name" value="SIGMA54_INTERACT_4"/>
    <property type="match status" value="1"/>
</dbReference>
<dbReference type="PANTHER" id="PTHR32071:SF113">
    <property type="entry name" value="ALGINATE BIOSYNTHESIS TRANSCRIPTIONAL REGULATORY PROTEIN ALGB"/>
    <property type="match status" value="1"/>
</dbReference>
<keyword evidence="3" id="KW-0805">Transcription regulation</keyword>
<organism evidence="10 11">
    <name type="scientific">Ideonella margarita</name>
    <dbReference type="NCBI Taxonomy" id="2984191"/>
    <lineage>
        <taxon>Bacteria</taxon>
        <taxon>Pseudomonadati</taxon>
        <taxon>Pseudomonadota</taxon>
        <taxon>Betaproteobacteria</taxon>
        <taxon>Burkholderiales</taxon>
        <taxon>Sphaerotilaceae</taxon>
        <taxon>Ideonella</taxon>
    </lineage>
</organism>